<evidence type="ECO:0000256" key="5">
    <source>
        <dbReference type="ARBA" id="ARBA00022597"/>
    </source>
</evidence>
<dbReference type="InterPro" id="IPR049712">
    <property type="entry name" value="Poly_export"/>
</dbReference>
<evidence type="ECO:0000256" key="3">
    <source>
        <dbReference type="ARBA" id="ARBA00022448"/>
    </source>
</evidence>
<evidence type="ECO:0000256" key="1">
    <source>
        <dbReference type="ARBA" id="ARBA00004571"/>
    </source>
</evidence>
<dbReference type="InterPro" id="IPR054765">
    <property type="entry name" value="SLBB_dom"/>
</dbReference>
<keyword evidence="9" id="KW-0406">Ion transport</keyword>
<dbReference type="InterPro" id="IPR003715">
    <property type="entry name" value="Poly_export_N"/>
</dbReference>
<evidence type="ECO:0000256" key="12">
    <source>
        <dbReference type="ARBA" id="ARBA00023139"/>
    </source>
</evidence>
<dbReference type="STRING" id="1121098.HMPREF1534_02101"/>
<evidence type="ECO:0000313" key="18">
    <source>
        <dbReference type="Proteomes" id="UP000017831"/>
    </source>
</evidence>
<evidence type="ECO:0000256" key="11">
    <source>
        <dbReference type="ARBA" id="ARBA00023136"/>
    </source>
</evidence>
<keyword evidence="11" id="KW-0472">Membrane</keyword>
<keyword evidence="4" id="KW-1134">Transmembrane beta strand</keyword>
<evidence type="ECO:0000256" key="2">
    <source>
        <dbReference type="ARBA" id="ARBA00009450"/>
    </source>
</evidence>
<evidence type="ECO:0000313" key="17">
    <source>
        <dbReference type="EMBL" id="EOA54708.1"/>
    </source>
</evidence>
<keyword evidence="6" id="KW-0812">Transmembrane</keyword>
<keyword evidence="8" id="KW-0625">Polysaccharide transport</keyword>
<proteinExistence type="inferred from homology"/>
<dbReference type="GO" id="GO:0015159">
    <property type="term" value="F:polysaccharide transmembrane transporter activity"/>
    <property type="evidence" value="ECO:0007669"/>
    <property type="project" value="InterPro"/>
</dbReference>
<keyword evidence="3" id="KW-0813">Transport</keyword>
<evidence type="ECO:0000256" key="13">
    <source>
        <dbReference type="ARBA" id="ARBA00023237"/>
    </source>
</evidence>
<accession>U6RHM9</accession>
<dbReference type="Gene3D" id="3.10.560.10">
    <property type="entry name" value="Outer membrane lipoprotein wza domain like"/>
    <property type="match status" value="1"/>
</dbReference>
<protein>
    <submittedName>
        <fullName evidence="17">Uncharacterized protein</fullName>
    </submittedName>
</protein>
<evidence type="ECO:0000256" key="9">
    <source>
        <dbReference type="ARBA" id="ARBA00023065"/>
    </source>
</evidence>
<dbReference type="eggNOG" id="COG1596">
    <property type="taxonomic scope" value="Bacteria"/>
</dbReference>
<feature type="domain" description="Polysaccharide export protein N-terminal" evidence="15">
    <location>
        <begin position="35"/>
        <end position="131"/>
    </location>
</feature>
<feature type="domain" description="SLBB" evidence="16">
    <location>
        <begin position="137"/>
        <end position="215"/>
    </location>
</feature>
<comment type="similarity">
    <text evidence="2">Belongs to the BexD/CtrA/VexA family.</text>
</comment>
<evidence type="ECO:0000256" key="10">
    <source>
        <dbReference type="ARBA" id="ARBA00023114"/>
    </source>
</evidence>
<dbReference type="GO" id="GO:0046930">
    <property type="term" value="C:pore complex"/>
    <property type="evidence" value="ECO:0007669"/>
    <property type="project" value="UniProtKB-KW"/>
</dbReference>
<sequence>MLLMAVLLMSCNTSKEILYFQDINVNQPEVISGARDITVQPKDQISILVSSKDPQLAALFNLTRAQARVGTGGVSSGGEVSGYTLDDKGNIDFPVLGTLHIAGMTKSQIAALVKQKLIDENLVKDPVVTVEFMNLYFSVLGEVKSPGKYSITKDQITLLEAISMAGDLSIYGKRDAVFVIREENGERVTHWADLRSKEVFNSPVYYLKQNDVIYVQPNKVRAGQSTLNENSVKSVSMWISIASFLTSLGVLIFK</sequence>
<keyword evidence="12" id="KW-0564">Palmitate</keyword>
<dbReference type="PATRIC" id="fig|1121098.3.peg.2134"/>
<keyword evidence="18" id="KW-1185">Reference proteome</keyword>
<reference evidence="17 18" key="1">
    <citation type="submission" date="2013-04" db="EMBL/GenBank/DDBJ databases">
        <title>The Genome Sequence of Bacteroides massiliensis DSM 17679.</title>
        <authorList>
            <consortium name="The Broad Institute Genomics Platform"/>
            <person name="Earl A."/>
            <person name="Ward D."/>
            <person name="Feldgarden M."/>
            <person name="Gevers D."/>
            <person name="Martens E."/>
            <person name="Fenner L."/>
            <person name="Roux V."/>
            <person name="Mallet M.N."/>
            <person name="Raoult D."/>
            <person name="Walker B."/>
            <person name="Young S."/>
            <person name="Zeng Q."/>
            <person name="Gargeya S."/>
            <person name="Fitzgerald M."/>
            <person name="Haas B."/>
            <person name="Abouelleil A."/>
            <person name="Allen A.W."/>
            <person name="Alvarado L."/>
            <person name="Arachchi H.M."/>
            <person name="Berlin A.M."/>
            <person name="Chapman S.B."/>
            <person name="Gainer-Dewar J."/>
            <person name="Goldberg J."/>
            <person name="Griggs A."/>
            <person name="Gujja S."/>
            <person name="Hansen M."/>
            <person name="Howarth C."/>
            <person name="Imamovic A."/>
            <person name="Ireland A."/>
            <person name="Larimer J."/>
            <person name="McCowan C."/>
            <person name="Murphy C."/>
            <person name="Pearson M."/>
            <person name="Poon T.W."/>
            <person name="Priest M."/>
            <person name="Roberts A."/>
            <person name="Saif S."/>
            <person name="Shea T."/>
            <person name="Sisk P."/>
            <person name="Sykes S."/>
            <person name="Wortman J."/>
            <person name="Nusbaum C."/>
            <person name="Birren B."/>
        </authorList>
    </citation>
    <scope>NUCLEOTIDE SEQUENCE [LARGE SCALE GENOMIC DNA]</scope>
    <source>
        <strain evidence="18">B84634 / Timone 84634 / DSM 17679 / JCM 13223</strain>
    </source>
</reference>
<gene>
    <name evidence="17" type="ORF">HMPREF1534_02101</name>
</gene>
<comment type="subcellular location">
    <subcellularLocation>
        <location evidence="1">Cell outer membrane</location>
        <topology evidence="1">Multi-pass membrane protein</topology>
    </subcellularLocation>
</comment>
<keyword evidence="7" id="KW-0732">Signal</keyword>
<dbReference type="HOGENOM" id="CLU_038343_1_0_10"/>
<evidence type="ECO:0000259" key="16">
    <source>
        <dbReference type="Pfam" id="PF22461"/>
    </source>
</evidence>
<comment type="caution">
    <text evidence="17">The sequence shown here is derived from an EMBL/GenBank/DDBJ whole genome shotgun (WGS) entry which is preliminary data.</text>
</comment>
<evidence type="ECO:0000256" key="6">
    <source>
        <dbReference type="ARBA" id="ARBA00022692"/>
    </source>
</evidence>
<dbReference type="AlphaFoldDB" id="U6RHM9"/>
<name>U6RHM9_9BACT</name>
<evidence type="ECO:0000256" key="8">
    <source>
        <dbReference type="ARBA" id="ARBA00023047"/>
    </source>
</evidence>
<dbReference type="GO" id="GO:0006811">
    <property type="term" value="P:monoatomic ion transport"/>
    <property type="evidence" value="ECO:0007669"/>
    <property type="project" value="UniProtKB-KW"/>
</dbReference>
<dbReference type="Pfam" id="PF02563">
    <property type="entry name" value="Poly_export"/>
    <property type="match status" value="1"/>
</dbReference>
<organism evidence="17 18">
    <name type="scientific">Phocaeicola massiliensis B84634 = Timone 84634 = DSM 17679 = JCM 13223</name>
    <dbReference type="NCBI Taxonomy" id="1121098"/>
    <lineage>
        <taxon>Bacteria</taxon>
        <taxon>Pseudomonadati</taxon>
        <taxon>Bacteroidota</taxon>
        <taxon>Bacteroidia</taxon>
        <taxon>Bacteroidales</taxon>
        <taxon>Bacteroidaceae</taxon>
        <taxon>Phocaeicola</taxon>
    </lineage>
</organism>
<dbReference type="EMBL" id="AQHY01000025">
    <property type="protein sequence ID" value="EOA54708.1"/>
    <property type="molecule type" value="Genomic_DNA"/>
</dbReference>
<keyword evidence="10" id="KW-0626">Porin</keyword>
<evidence type="ECO:0000259" key="15">
    <source>
        <dbReference type="Pfam" id="PF02563"/>
    </source>
</evidence>
<evidence type="ECO:0000256" key="7">
    <source>
        <dbReference type="ARBA" id="ARBA00022729"/>
    </source>
</evidence>
<dbReference type="Proteomes" id="UP000017831">
    <property type="component" value="Unassembled WGS sequence"/>
</dbReference>
<keyword evidence="14" id="KW-0449">Lipoprotein</keyword>
<evidence type="ECO:0000256" key="4">
    <source>
        <dbReference type="ARBA" id="ARBA00022452"/>
    </source>
</evidence>
<keyword evidence="5" id="KW-0762">Sugar transport</keyword>
<keyword evidence="13" id="KW-0998">Cell outer membrane</keyword>
<dbReference type="GO" id="GO:0015288">
    <property type="term" value="F:porin activity"/>
    <property type="evidence" value="ECO:0007669"/>
    <property type="project" value="UniProtKB-KW"/>
</dbReference>
<dbReference type="PANTHER" id="PTHR33619">
    <property type="entry name" value="POLYSACCHARIDE EXPORT PROTEIN GFCE-RELATED"/>
    <property type="match status" value="1"/>
</dbReference>
<dbReference type="Pfam" id="PF22461">
    <property type="entry name" value="SLBB_2"/>
    <property type="match status" value="1"/>
</dbReference>
<dbReference type="GO" id="GO:0009279">
    <property type="term" value="C:cell outer membrane"/>
    <property type="evidence" value="ECO:0007669"/>
    <property type="project" value="UniProtKB-SubCell"/>
</dbReference>
<evidence type="ECO:0000256" key="14">
    <source>
        <dbReference type="ARBA" id="ARBA00023288"/>
    </source>
</evidence>
<dbReference type="PANTHER" id="PTHR33619:SF3">
    <property type="entry name" value="POLYSACCHARIDE EXPORT PROTEIN GFCE-RELATED"/>
    <property type="match status" value="1"/>
</dbReference>